<evidence type="ECO:0000313" key="3">
    <source>
        <dbReference type="EMBL" id="SEH25225.1"/>
    </source>
</evidence>
<feature type="region of interest" description="Disordered" evidence="1">
    <location>
        <begin position="138"/>
        <end position="160"/>
    </location>
</feature>
<dbReference type="Pfam" id="PF13467">
    <property type="entry name" value="RHH_4"/>
    <property type="match status" value="1"/>
</dbReference>
<dbReference type="OrthoDB" id="8479603at2"/>
<keyword evidence="4" id="KW-1185">Reference proteome</keyword>
<feature type="compositionally biased region" description="Low complexity" evidence="1">
    <location>
        <begin position="138"/>
        <end position="148"/>
    </location>
</feature>
<dbReference type="EMBL" id="FNWO01000001">
    <property type="protein sequence ID" value="SEH25225.1"/>
    <property type="molecule type" value="Genomic_DNA"/>
</dbReference>
<feature type="domain" description="Ribbon-helix-helix" evidence="2">
    <location>
        <begin position="69"/>
        <end position="129"/>
    </location>
</feature>
<name>A0A1H6GTQ9_MAGFU</name>
<organism evidence="3 4">
    <name type="scientific">Magnetospirillum fulvum</name>
    <name type="common">Rhodospirillum fulvum</name>
    <dbReference type="NCBI Taxonomy" id="1082"/>
    <lineage>
        <taxon>Bacteria</taxon>
        <taxon>Pseudomonadati</taxon>
        <taxon>Pseudomonadota</taxon>
        <taxon>Alphaproteobacteria</taxon>
        <taxon>Rhodospirillales</taxon>
        <taxon>Rhodospirillaceae</taxon>
        <taxon>Magnetospirillum</taxon>
    </lineage>
</organism>
<dbReference type="Proteomes" id="UP000182983">
    <property type="component" value="Unassembled WGS sequence"/>
</dbReference>
<evidence type="ECO:0000256" key="1">
    <source>
        <dbReference type="SAM" id="MobiDB-lite"/>
    </source>
</evidence>
<dbReference type="InterPro" id="IPR038268">
    <property type="entry name" value="RHH_sf"/>
</dbReference>
<protein>
    <submittedName>
        <fullName evidence="3">Ribbon-helix-helix domain-containing protein</fullName>
    </submittedName>
</protein>
<accession>A0A1H6GTQ9</accession>
<gene>
    <name evidence="3" type="ORF">SAMN04244559_00153</name>
</gene>
<evidence type="ECO:0000259" key="2">
    <source>
        <dbReference type="Pfam" id="PF13467"/>
    </source>
</evidence>
<evidence type="ECO:0000313" key="4">
    <source>
        <dbReference type="Proteomes" id="UP000182983"/>
    </source>
</evidence>
<dbReference type="InterPro" id="IPR027373">
    <property type="entry name" value="RHH_dom"/>
</dbReference>
<proteinExistence type="predicted"/>
<sequence>MSCSDTKGVVADINMRIELKRMIDRTLAMDNGPLAAILQVAVGTLDQRIAQPQSHIEEKEEPRSISAMICRNVRVDGRRTSVKLEGEYWQVLEAMAFETGGSLDRLCDAARRDYPYRSLASALRVYALAMLSQAAAPPSFFPAEGSDSGSKRSGRKRQTA</sequence>
<dbReference type="AlphaFoldDB" id="A0A1H6GTQ9"/>
<dbReference type="Gene3D" id="1.10.3990.20">
    <property type="entry name" value="protein bp1543"/>
    <property type="match status" value="1"/>
</dbReference>
<reference evidence="4" key="1">
    <citation type="submission" date="2016-10" db="EMBL/GenBank/DDBJ databases">
        <authorList>
            <person name="Varghese N."/>
            <person name="Submissions S."/>
        </authorList>
    </citation>
    <scope>NUCLEOTIDE SEQUENCE [LARGE SCALE GENOMIC DNA]</scope>
    <source>
        <strain evidence="4">DSM 13234</strain>
    </source>
</reference>